<dbReference type="Proteomes" id="UP001642540">
    <property type="component" value="Unassembled WGS sequence"/>
</dbReference>
<comment type="caution">
    <text evidence="4">The sequence shown here is derived from an EMBL/GenBank/DDBJ whole genome shotgun (WGS) entry which is preliminary data.</text>
</comment>
<evidence type="ECO:0000313" key="5">
    <source>
        <dbReference type="Proteomes" id="UP001642540"/>
    </source>
</evidence>
<keyword evidence="3" id="KW-0812">Transmembrane</keyword>
<name>A0ABP1RDT8_9HEXA</name>
<dbReference type="PRINTS" id="PR00081">
    <property type="entry name" value="GDHRDH"/>
</dbReference>
<evidence type="ECO:0000256" key="1">
    <source>
        <dbReference type="ARBA" id="ARBA00006484"/>
    </source>
</evidence>
<dbReference type="SUPFAM" id="SSF51735">
    <property type="entry name" value="NAD(P)-binding Rossmann-fold domains"/>
    <property type="match status" value="1"/>
</dbReference>
<dbReference type="Pfam" id="PF00106">
    <property type="entry name" value="adh_short"/>
    <property type="match status" value="1"/>
</dbReference>
<feature type="transmembrane region" description="Helical" evidence="3">
    <location>
        <begin position="42"/>
        <end position="61"/>
    </location>
</feature>
<dbReference type="Gene3D" id="3.40.50.720">
    <property type="entry name" value="NAD(P)-binding Rossmann-like Domain"/>
    <property type="match status" value="1"/>
</dbReference>
<keyword evidence="2" id="KW-0560">Oxidoreductase</keyword>
<gene>
    <name evidence="4" type="ORF">ODALV1_LOCUS21007</name>
</gene>
<evidence type="ECO:0000256" key="2">
    <source>
        <dbReference type="ARBA" id="ARBA00023002"/>
    </source>
</evidence>
<dbReference type="PANTHER" id="PTHR43899">
    <property type="entry name" value="RH59310P"/>
    <property type="match status" value="1"/>
</dbReference>
<evidence type="ECO:0000256" key="3">
    <source>
        <dbReference type="SAM" id="Phobius"/>
    </source>
</evidence>
<dbReference type="InterPro" id="IPR051019">
    <property type="entry name" value="VLCFA-Steroid_DH"/>
</dbReference>
<evidence type="ECO:0000313" key="4">
    <source>
        <dbReference type="EMBL" id="CAL8125537.1"/>
    </source>
</evidence>
<organism evidence="4 5">
    <name type="scientific">Orchesella dallaii</name>
    <dbReference type="NCBI Taxonomy" id="48710"/>
    <lineage>
        <taxon>Eukaryota</taxon>
        <taxon>Metazoa</taxon>
        <taxon>Ecdysozoa</taxon>
        <taxon>Arthropoda</taxon>
        <taxon>Hexapoda</taxon>
        <taxon>Collembola</taxon>
        <taxon>Entomobryomorpha</taxon>
        <taxon>Entomobryoidea</taxon>
        <taxon>Orchesellidae</taxon>
        <taxon>Orchesellinae</taxon>
        <taxon>Orchesella</taxon>
    </lineage>
</organism>
<keyword evidence="3" id="KW-1133">Transmembrane helix</keyword>
<keyword evidence="3" id="KW-0472">Membrane</keyword>
<dbReference type="InterPro" id="IPR036291">
    <property type="entry name" value="NAD(P)-bd_dom_sf"/>
</dbReference>
<protein>
    <recommendedName>
        <fullName evidence="6">Very-long-chain 3-oxoacyl-CoA reductase</fullName>
    </recommendedName>
</protein>
<comment type="similarity">
    <text evidence="1">Belongs to the short-chain dehydrogenases/reductases (SDR) family.</text>
</comment>
<evidence type="ECO:0008006" key="6">
    <source>
        <dbReference type="Google" id="ProtNLM"/>
    </source>
</evidence>
<keyword evidence="5" id="KW-1185">Reference proteome</keyword>
<feature type="transmembrane region" description="Helical" evidence="3">
    <location>
        <begin position="15"/>
        <end position="35"/>
    </location>
</feature>
<dbReference type="EMBL" id="CAXLJM020000069">
    <property type="protein sequence ID" value="CAL8125537.1"/>
    <property type="molecule type" value="Genomic_DNA"/>
</dbReference>
<dbReference type="InterPro" id="IPR002347">
    <property type="entry name" value="SDR_fam"/>
</dbReference>
<reference evidence="4 5" key="1">
    <citation type="submission" date="2024-08" db="EMBL/GenBank/DDBJ databases">
        <authorList>
            <person name="Cucini C."/>
            <person name="Frati F."/>
        </authorList>
    </citation>
    <scope>NUCLEOTIDE SEQUENCE [LARGE SCALE GENOMIC DNA]</scope>
</reference>
<sequence>MLPIVTLYDNLPWSIRAATPIVFILGTISFCHRIFHFNFLEFLGCSYSVALSFALIYQLTAFLYRNWVGVALGYNTDLKKLGSWAVVTGCTAGIGEAYAHGLAKRGMNVVLIARSQEKLDKVEREIRELYNVQTKVIIVDFTEGMEIYDGIEEGLKDLEIGTLINNVAMSYPFPEYFVDLPHGRKFYRDMLNCNMMSVTMMTSIVLPGMIQRKKGVVVNVGSLSSMMDTPFMSLYGSTKAFVDKFTMDLALEHKEHGIFFQSLIPGYVVSNMSKVRKSHFFVPTPEAFVEKALQAVGLQRRTALWLPHQILHACIHIGQFFRRDGAAEVSMVIGKQFWIYGKKVMFYRSKSG</sequence>
<dbReference type="CDD" id="cd05356">
    <property type="entry name" value="17beta-HSD1_like_SDR_c"/>
    <property type="match status" value="1"/>
</dbReference>
<proteinExistence type="inferred from homology"/>
<dbReference type="PANTHER" id="PTHR43899:SF13">
    <property type="entry name" value="RH59310P"/>
    <property type="match status" value="1"/>
</dbReference>
<accession>A0ABP1RDT8</accession>